<evidence type="ECO:0000256" key="3">
    <source>
        <dbReference type="SAM" id="SignalP"/>
    </source>
</evidence>
<evidence type="ECO:0000256" key="2">
    <source>
        <dbReference type="SAM" id="Phobius"/>
    </source>
</evidence>
<dbReference type="EMBL" id="BNJQ01000002">
    <property type="protein sequence ID" value="GHP01941.1"/>
    <property type="molecule type" value="Genomic_DNA"/>
</dbReference>
<evidence type="ECO:0000313" key="5">
    <source>
        <dbReference type="Proteomes" id="UP000660262"/>
    </source>
</evidence>
<feature type="compositionally biased region" description="Polar residues" evidence="1">
    <location>
        <begin position="340"/>
        <end position="357"/>
    </location>
</feature>
<name>A0A830H8G2_9CHLO</name>
<feature type="chain" id="PRO_5033048429" evidence="3">
    <location>
        <begin position="30"/>
        <end position="655"/>
    </location>
</feature>
<dbReference type="Proteomes" id="UP000660262">
    <property type="component" value="Unassembled WGS sequence"/>
</dbReference>
<feature type="compositionally biased region" description="Basic residues" evidence="1">
    <location>
        <begin position="477"/>
        <end position="489"/>
    </location>
</feature>
<feature type="transmembrane region" description="Helical" evidence="2">
    <location>
        <begin position="393"/>
        <end position="411"/>
    </location>
</feature>
<proteinExistence type="predicted"/>
<feature type="compositionally biased region" description="Pro residues" evidence="1">
    <location>
        <begin position="308"/>
        <end position="331"/>
    </location>
</feature>
<accession>A0A830H8G2</accession>
<feature type="compositionally biased region" description="Pro residues" evidence="1">
    <location>
        <begin position="517"/>
        <end position="564"/>
    </location>
</feature>
<keyword evidence="2" id="KW-0472">Membrane</keyword>
<gene>
    <name evidence="4" type="ORF">PPROV_000069700</name>
</gene>
<protein>
    <submittedName>
        <fullName evidence="4">Uncharacterized protein</fullName>
    </submittedName>
</protein>
<feature type="region of interest" description="Disordered" evidence="1">
    <location>
        <begin position="430"/>
        <end position="655"/>
    </location>
</feature>
<feature type="signal peptide" evidence="3">
    <location>
        <begin position="1"/>
        <end position="29"/>
    </location>
</feature>
<evidence type="ECO:0000256" key="1">
    <source>
        <dbReference type="SAM" id="MobiDB-lite"/>
    </source>
</evidence>
<keyword evidence="2" id="KW-1133">Transmembrane helix</keyword>
<keyword evidence="5" id="KW-1185">Reference proteome</keyword>
<sequence>MMLVRRMMERRLSMLALCLLAAVTAAVSTLEPVCRLIDDTDSPIRFIDVSAGSRVPWRLQCRTAGLDGAAPWRRSRAVANSDAHFWMNVTMVGDASVNHTYAFNVFDFSDNTHRAGAVITRAGFYSIAITDADGDLISNETIVRADVHPAAPLGSASTLAMPAIVPAFVPVTVRLRARDKYHNEVPLDQLCDDGASQLSCCEAHAEASESTTDEANVTVACGIVRQPNLDDASRRRERGAYLAVGLQVNSVGSLPAVAVRVRGASEMFEHVYRSPFRHVRAVAPSQFAKLSAVANPDVTFGQTIALFAPPPAEPASPPPPNPRSPPTPPPEGKMSALFTPPSTSERSNVPAESQKNMLMSPPQPPQLPPLGIAAQARTFTPATSKSREANSPLIVIAVSVSCAILVAVLIVRRAWHSIRSWQITVTRAVEKMKAPKSPPPLRQDPVTGEWLTPPPSPPLTDDEEDEDKQNDAEKGRKVPKPPKRPRFHRPSAQPRPPSTLPPTWSRPAHPHLRSPSSPSPPSSPPSSPPLVSPPQSPPPSSAPLLPPLPYRPMPPPLPPPPPHSPPKRPQRLAPLPNPLALPPESQLSPRSVDLPLWRQEMRASAAPLTPTQPAKASSSSSTSSHRHALPSANVTRASVLASLSRDSRGRSPNRR</sequence>
<organism evidence="4 5">
    <name type="scientific">Pycnococcus provasolii</name>
    <dbReference type="NCBI Taxonomy" id="41880"/>
    <lineage>
        <taxon>Eukaryota</taxon>
        <taxon>Viridiplantae</taxon>
        <taxon>Chlorophyta</taxon>
        <taxon>Pseudoscourfieldiophyceae</taxon>
        <taxon>Pseudoscourfieldiales</taxon>
        <taxon>Pycnococcaceae</taxon>
        <taxon>Pycnococcus</taxon>
    </lineage>
</organism>
<evidence type="ECO:0000313" key="4">
    <source>
        <dbReference type="EMBL" id="GHP01941.1"/>
    </source>
</evidence>
<reference evidence="4" key="1">
    <citation type="submission" date="2020-10" db="EMBL/GenBank/DDBJ databases">
        <title>Unveiling of a novel bifunctional photoreceptor, Dualchrome1, isolated from a cosmopolitan green alga.</title>
        <authorList>
            <person name="Suzuki S."/>
            <person name="Kawachi M."/>
        </authorList>
    </citation>
    <scope>NUCLEOTIDE SEQUENCE</scope>
    <source>
        <strain evidence="4">NIES 2893</strain>
    </source>
</reference>
<dbReference type="AlphaFoldDB" id="A0A830H8G2"/>
<keyword evidence="3" id="KW-0732">Signal</keyword>
<feature type="region of interest" description="Disordered" evidence="1">
    <location>
        <begin position="307"/>
        <end position="369"/>
    </location>
</feature>
<comment type="caution">
    <text evidence="4">The sequence shown here is derived from an EMBL/GenBank/DDBJ whole genome shotgun (WGS) entry which is preliminary data.</text>
</comment>
<keyword evidence="2" id="KW-0812">Transmembrane</keyword>